<sequence length="474" mass="52366">MAAPNSHSSQPPPAQPGQHPPQPYGAPPSQSFPPQGAPGYGAPPPQQGQYPPYGQYPPQSPYPPQQGQQPLPGQYPPPGQYQYQQGHYGQYPPQPYPLQYQQPQGQYQHPPYGYPPHHQPPGYYPQQPPLHGYGAPPPSHVPPQQLYPAQFPNVGTPSIGYIPGQMAPGDASAEADDLRAAMKGFGTKQKVLINILTKADPLRIELIKDTFTKRTGRNLKEDIKSETSGNFENVLVALVNGPLLQDVYALRKALKGAGTDEAMLNDVLIGRSNADLNAIKQAYATEFKNRSLEADVQSDLSGDVKALFNIILTAARPEGNAPILQHELDQDVRNLNHAMAGLGTDEATVYRIFARRSDAQLRAISQQYKAQFHKDLEKEIASEFSGHLRSALLAMLRNALDRAARDAMALEEAMKGWGTKDVHLIERIVRIHWDGQRMQMAKAAYKRMYQVELAERVRGETSGDYRTTLLAILQ</sequence>
<dbReference type="Pfam" id="PF00191">
    <property type="entry name" value="Annexin"/>
    <property type="match status" value="4"/>
</dbReference>
<comment type="domain">
    <text evidence="4">A pair of annexin repeats may form one binding site for calcium and phospholipid.</text>
</comment>
<evidence type="ECO:0000256" key="5">
    <source>
        <dbReference type="SAM" id="MobiDB-lite"/>
    </source>
</evidence>
<dbReference type="InParanoid" id="C1GIN4"/>
<keyword evidence="2 4" id="KW-0677">Repeat</keyword>
<gene>
    <name evidence="6" type="ORF">PADG_07120</name>
</gene>
<dbReference type="PROSITE" id="PS51897">
    <property type="entry name" value="ANNEXIN_2"/>
    <property type="match status" value="4"/>
</dbReference>
<dbReference type="GeneID" id="22585687"/>
<keyword evidence="4" id="KW-0106">Calcium</keyword>
<evidence type="ECO:0000256" key="1">
    <source>
        <dbReference type="ARBA" id="ARBA00007831"/>
    </source>
</evidence>
<dbReference type="AlphaFoldDB" id="C1GIN4"/>
<dbReference type="VEuPathDB" id="FungiDB:PADG_07120"/>
<dbReference type="GO" id="GO:0005544">
    <property type="term" value="F:calcium-dependent phospholipid binding"/>
    <property type="evidence" value="ECO:0007669"/>
    <property type="project" value="UniProtKB-KW"/>
</dbReference>
<dbReference type="GO" id="GO:0012506">
    <property type="term" value="C:vesicle membrane"/>
    <property type="evidence" value="ECO:0007669"/>
    <property type="project" value="TreeGrafter"/>
</dbReference>
<proteinExistence type="inferred from homology"/>
<evidence type="ECO:0000313" key="7">
    <source>
        <dbReference type="Proteomes" id="UP000001628"/>
    </source>
</evidence>
<dbReference type="HOGENOM" id="CLU_025300_4_0_1"/>
<dbReference type="SUPFAM" id="SSF47874">
    <property type="entry name" value="Annexin"/>
    <property type="match status" value="1"/>
</dbReference>
<evidence type="ECO:0000256" key="4">
    <source>
        <dbReference type="RuleBase" id="RU003540"/>
    </source>
</evidence>
<dbReference type="Gene3D" id="1.10.220.10">
    <property type="entry name" value="Annexin"/>
    <property type="match status" value="4"/>
</dbReference>
<dbReference type="OrthoDB" id="37886at2759"/>
<dbReference type="FunFam" id="1.10.220.10:FF:000005">
    <property type="entry name" value="Annexin"/>
    <property type="match status" value="2"/>
</dbReference>
<dbReference type="GO" id="GO:0005886">
    <property type="term" value="C:plasma membrane"/>
    <property type="evidence" value="ECO:0007669"/>
    <property type="project" value="TreeGrafter"/>
</dbReference>
<name>C1GIN4_PARBD</name>
<feature type="region of interest" description="Disordered" evidence="5">
    <location>
        <begin position="1"/>
        <end position="137"/>
    </location>
</feature>
<dbReference type="InterPro" id="IPR018252">
    <property type="entry name" value="Annexin_repeat_CS"/>
</dbReference>
<dbReference type="eggNOG" id="KOG0819">
    <property type="taxonomic scope" value="Eukaryota"/>
</dbReference>
<evidence type="ECO:0000256" key="2">
    <source>
        <dbReference type="ARBA" id="ARBA00022737"/>
    </source>
</evidence>
<reference evidence="6 7" key="1">
    <citation type="journal article" date="2011" name="PLoS Genet.">
        <title>Comparative genomic analysis of human fungal pathogens causing paracoccidioidomycosis.</title>
        <authorList>
            <person name="Desjardins C.A."/>
            <person name="Champion M.D."/>
            <person name="Holder J.W."/>
            <person name="Muszewska A."/>
            <person name="Goldberg J."/>
            <person name="Bailao A.M."/>
            <person name="Brigido M.M."/>
            <person name="Ferreira M.E."/>
            <person name="Garcia A.M."/>
            <person name="Grynberg M."/>
            <person name="Gujja S."/>
            <person name="Heiman D.I."/>
            <person name="Henn M.R."/>
            <person name="Kodira C.D."/>
            <person name="Leon-Narvaez H."/>
            <person name="Longo L.V."/>
            <person name="Ma L.J."/>
            <person name="Malavazi I."/>
            <person name="Matsuo A.L."/>
            <person name="Morais F.V."/>
            <person name="Pereira M."/>
            <person name="Rodriguez-Brito S."/>
            <person name="Sakthikumar S."/>
            <person name="Salem-Izacc S.M."/>
            <person name="Sykes S.M."/>
            <person name="Teixeira M.M."/>
            <person name="Vallejo M.C."/>
            <person name="Walter M.E."/>
            <person name="Yandava C."/>
            <person name="Young S."/>
            <person name="Zeng Q."/>
            <person name="Zucker J."/>
            <person name="Felipe M.S."/>
            <person name="Goldman G.H."/>
            <person name="Haas B.J."/>
            <person name="McEwen J.G."/>
            <person name="Nino-Vega G."/>
            <person name="Puccia R."/>
            <person name="San-Blas G."/>
            <person name="Soares C.M."/>
            <person name="Birren B.W."/>
            <person name="Cuomo C.A."/>
        </authorList>
    </citation>
    <scope>NUCLEOTIDE SEQUENCE [LARGE SCALE GENOMIC DNA]</scope>
    <source>
        <strain evidence="6 7">Pb18</strain>
    </source>
</reference>
<dbReference type="RefSeq" id="XP_010762421.1">
    <property type="nucleotide sequence ID" value="XM_010764119.1"/>
</dbReference>
<dbReference type="InterPro" id="IPR001464">
    <property type="entry name" value="Annexin"/>
</dbReference>
<keyword evidence="4" id="KW-0111">Calcium/phospholipid-binding</keyword>
<dbReference type="STRING" id="502780.C1GIN4"/>
<dbReference type="PANTHER" id="PTHR10502">
    <property type="entry name" value="ANNEXIN"/>
    <property type="match status" value="1"/>
</dbReference>
<feature type="compositionally biased region" description="Low complexity" evidence="5">
    <location>
        <begin position="80"/>
        <end position="111"/>
    </location>
</feature>
<evidence type="ECO:0000256" key="3">
    <source>
        <dbReference type="ARBA" id="ARBA00023216"/>
    </source>
</evidence>
<accession>C1GIN4</accession>
<dbReference type="PRINTS" id="PR01813">
    <property type="entry name" value="ANNEXINFUNGI"/>
</dbReference>
<dbReference type="KEGG" id="pbn:PADG_07120"/>
<dbReference type="PANTHER" id="PTHR10502:SF102">
    <property type="entry name" value="ANNEXIN B11"/>
    <property type="match status" value="1"/>
</dbReference>
<protein>
    <recommendedName>
        <fullName evidence="4">Annexin</fullName>
    </recommendedName>
</protein>
<keyword evidence="7" id="KW-1185">Reference proteome</keyword>
<dbReference type="OMA" id="VRGPLMQ"/>
<dbReference type="GO" id="GO:0005737">
    <property type="term" value="C:cytoplasm"/>
    <property type="evidence" value="ECO:0007669"/>
    <property type="project" value="TreeGrafter"/>
</dbReference>
<dbReference type="EMBL" id="KN275966">
    <property type="protein sequence ID" value="EEH42300.2"/>
    <property type="molecule type" value="Genomic_DNA"/>
</dbReference>
<feature type="compositionally biased region" description="Pro residues" evidence="5">
    <location>
        <begin position="10"/>
        <end position="26"/>
    </location>
</feature>
<feature type="compositionally biased region" description="Pro residues" evidence="5">
    <location>
        <begin position="112"/>
        <end position="128"/>
    </location>
</feature>
<evidence type="ECO:0000313" key="6">
    <source>
        <dbReference type="EMBL" id="EEH42300.2"/>
    </source>
</evidence>
<comment type="similarity">
    <text evidence="1 4">Belongs to the annexin family.</text>
</comment>
<dbReference type="GO" id="GO:0005634">
    <property type="term" value="C:nucleus"/>
    <property type="evidence" value="ECO:0007669"/>
    <property type="project" value="TreeGrafter"/>
</dbReference>
<dbReference type="PROSITE" id="PS00223">
    <property type="entry name" value="ANNEXIN_1"/>
    <property type="match status" value="1"/>
</dbReference>
<feature type="compositionally biased region" description="Pro residues" evidence="5">
    <location>
        <begin position="54"/>
        <end position="64"/>
    </location>
</feature>
<keyword evidence="3 4" id="KW-0041">Annexin</keyword>
<dbReference type="PRINTS" id="PR00196">
    <property type="entry name" value="ANNEXIN"/>
</dbReference>
<dbReference type="InterPro" id="IPR009117">
    <property type="entry name" value="ANX14"/>
</dbReference>
<dbReference type="GO" id="GO:0005509">
    <property type="term" value="F:calcium ion binding"/>
    <property type="evidence" value="ECO:0007669"/>
    <property type="project" value="InterPro"/>
</dbReference>
<dbReference type="SMART" id="SM00335">
    <property type="entry name" value="ANX"/>
    <property type="match status" value="4"/>
</dbReference>
<organism evidence="6 7">
    <name type="scientific">Paracoccidioides brasiliensis (strain Pb18)</name>
    <dbReference type="NCBI Taxonomy" id="502780"/>
    <lineage>
        <taxon>Eukaryota</taxon>
        <taxon>Fungi</taxon>
        <taxon>Dikarya</taxon>
        <taxon>Ascomycota</taxon>
        <taxon>Pezizomycotina</taxon>
        <taxon>Eurotiomycetes</taxon>
        <taxon>Eurotiomycetidae</taxon>
        <taxon>Onygenales</taxon>
        <taxon>Ajellomycetaceae</taxon>
        <taxon>Paracoccidioides</taxon>
    </lineage>
</organism>
<dbReference type="InterPro" id="IPR037104">
    <property type="entry name" value="Annexin_sf"/>
</dbReference>
<dbReference type="Proteomes" id="UP000001628">
    <property type="component" value="Unassembled WGS sequence"/>
</dbReference>
<dbReference type="GO" id="GO:0001786">
    <property type="term" value="F:phosphatidylserine binding"/>
    <property type="evidence" value="ECO:0007669"/>
    <property type="project" value="TreeGrafter"/>
</dbReference>
<dbReference type="InterPro" id="IPR018502">
    <property type="entry name" value="Annexin_repeat"/>
</dbReference>